<dbReference type="EMBL" id="CP019699">
    <property type="protein sequence ID" value="AQS57248.1"/>
    <property type="molecule type" value="Genomic_DNA"/>
</dbReference>
<dbReference type="OrthoDB" id="9815348at2"/>
<reference evidence="11 12" key="1">
    <citation type="journal article" date="2015" name="Int. J. Syst. Evol. Microbiol.">
        <title>Novibacillus thermophilus gen. nov., sp. nov., a Gram-staining-negative and moderately thermophilic member of the family Thermoactinomycetaceae.</title>
        <authorList>
            <person name="Yang G."/>
            <person name="Chen J."/>
            <person name="Zhou S."/>
        </authorList>
    </citation>
    <scope>NUCLEOTIDE SEQUENCE [LARGE SCALE GENOMIC DNA]</scope>
    <source>
        <strain evidence="11 12">SG-1</strain>
    </source>
</reference>
<feature type="binding site" evidence="9">
    <location>
        <begin position="134"/>
        <end position="136"/>
    </location>
    <ligand>
        <name>2-[(2R,5Z)-2-carboxy-4-methylthiazol-5(2H)-ylidene]ethyl phosphate</name>
        <dbReference type="ChEBI" id="CHEBI:62899"/>
    </ligand>
</feature>
<evidence type="ECO:0000256" key="5">
    <source>
        <dbReference type="ARBA" id="ARBA00022977"/>
    </source>
</evidence>
<gene>
    <name evidence="9" type="primary">thiE</name>
    <name evidence="11" type="ORF">B0W44_17370</name>
</gene>
<dbReference type="Proteomes" id="UP000188603">
    <property type="component" value="Chromosome"/>
</dbReference>
<comment type="similarity">
    <text evidence="9">Belongs to the thiamine-phosphate synthase family.</text>
</comment>
<keyword evidence="3 9" id="KW-0479">Metal-binding</keyword>
<feature type="binding site" evidence="9">
    <location>
        <position position="70"/>
    </location>
    <ligand>
        <name>4-amino-2-methyl-5-(diphosphooxymethyl)pyrimidine</name>
        <dbReference type="ChEBI" id="CHEBI:57841"/>
    </ligand>
</feature>
<dbReference type="UniPathway" id="UPA00060">
    <property type="reaction ID" value="UER00141"/>
</dbReference>
<dbReference type="RefSeq" id="WP_077721119.1">
    <property type="nucleotide sequence ID" value="NZ_CP019699.1"/>
</dbReference>
<evidence type="ECO:0000256" key="3">
    <source>
        <dbReference type="ARBA" id="ARBA00022723"/>
    </source>
</evidence>
<dbReference type="SUPFAM" id="SSF51391">
    <property type="entry name" value="Thiamin phosphate synthase"/>
    <property type="match status" value="1"/>
</dbReference>
<feature type="domain" description="Thiamine phosphate synthase/TenI" evidence="10">
    <location>
        <begin position="12"/>
        <end position="187"/>
    </location>
</feature>
<dbReference type="AlphaFoldDB" id="A0A1U9KB29"/>
<dbReference type="CDD" id="cd00564">
    <property type="entry name" value="TMP_TenI"/>
    <property type="match status" value="1"/>
</dbReference>
<dbReference type="InterPro" id="IPR034291">
    <property type="entry name" value="TMP_synthase"/>
</dbReference>
<comment type="catalytic activity">
    <reaction evidence="8 9">
        <text>2-[(2R,5Z)-2-carboxy-4-methylthiazol-5(2H)-ylidene]ethyl phosphate + 4-amino-2-methyl-5-(diphosphooxymethyl)pyrimidine + 2 H(+) = thiamine phosphate + CO2 + diphosphate</text>
        <dbReference type="Rhea" id="RHEA:47844"/>
        <dbReference type="ChEBI" id="CHEBI:15378"/>
        <dbReference type="ChEBI" id="CHEBI:16526"/>
        <dbReference type="ChEBI" id="CHEBI:33019"/>
        <dbReference type="ChEBI" id="CHEBI:37575"/>
        <dbReference type="ChEBI" id="CHEBI:57841"/>
        <dbReference type="ChEBI" id="CHEBI:62899"/>
        <dbReference type="EC" id="2.5.1.3"/>
    </reaction>
</comment>
<protein>
    <recommendedName>
        <fullName evidence="9">Thiamine-phosphate synthase</fullName>
        <shortName evidence="9">TP synthase</shortName>
        <shortName evidence="9">TPS</shortName>
        <ecNumber evidence="9">2.5.1.3</ecNumber>
    </recommendedName>
    <alternativeName>
        <fullName evidence="9">Thiamine-phosphate pyrophosphorylase</fullName>
        <shortName evidence="9">TMP pyrophosphorylase</shortName>
        <shortName evidence="9">TMP-PPase</shortName>
    </alternativeName>
</protein>
<feature type="binding site" evidence="9">
    <location>
        <position position="164"/>
    </location>
    <ligand>
        <name>2-[(2R,5Z)-2-carboxy-4-methylthiazol-5(2H)-ylidene]ethyl phosphate</name>
        <dbReference type="ChEBI" id="CHEBI:62899"/>
    </ligand>
</feature>
<comment type="function">
    <text evidence="9">Condenses 4-methyl-5-(beta-hydroxyethyl)thiazole monophosphate (THZ-P) and 2-methyl-4-amino-5-hydroxymethyl pyrimidine pyrophosphate (HMP-PP) to form thiamine monophosphate (TMP).</text>
</comment>
<dbReference type="InterPro" id="IPR013785">
    <property type="entry name" value="Aldolase_TIM"/>
</dbReference>
<keyword evidence="4 9" id="KW-0460">Magnesium</keyword>
<feature type="binding site" evidence="9">
    <location>
        <position position="137"/>
    </location>
    <ligand>
        <name>4-amino-2-methyl-5-(diphosphooxymethyl)pyrimidine</name>
        <dbReference type="ChEBI" id="CHEBI:57841"/>
    </ligand>
</feature>
<comment type="caution">
    <text evidence="9">Lacks conserved residue(s) required for the propagation of feature annotation.</text>
</comment>
<dbReference type="GO" id="GO:0005737">
    <property type="term" value="C:cytoplasm"/>
    <property type="evidence" value="ECO:0007669"/>
    <property type="project" value="TreeGrafter"/>
</dbReference>
<accession>A0A1U9KB29</accession>
<dbReference type="GO" id="GO:0004789">
    <property type="term" value="F:thiamine-phosphate diphosphorylase activity"/>
    <property type="evidence" value="ECO:0007669"/>
    <property type="project" value="UniProtKB-UniRule"/>
</dbReference>
<organism evidence="11 12">
    <name type="scientific">Novibacillus thermophilus</name>
    <dbReference type="NCBI Taxonomy" id="1471761"/>
    <lineage>
        <taxon>Bacteria</taxon>
        <taxon>Bacillati</taxon>
        <taxon>Bacillota</taxon>
        <taxon>Bacilli</taxon>
        <taxon>Bacillales</taxon>
        <taxon>Thermoactinomycetaceae</taxon>
        <taxon>Novibacillus</taxon>
    </lineage>
</organism>
<feature type="binding site" evidence="9">
    <location>
        <position position="108"/>
    </location>
    <ligand>
        <name>4-amino-2-methyl-5-(diphosphooxymethyl)pyrimidine</name>
        <dbReference type="ChEBI" id="CHEBI:57841"/>
    </ligand>
</feature>
<dbReference type="HAMAP" id="MF_00097">
    <property type="entry name" value="TMP_synthase"/>
    <property type="match status" value="1"/>
</dbReference>
<dbReference type="PANTHER" id="PTHR20857">
    <property type="entry name" value="THIAMINE-PHOSPHATE PYROPHOSPHORYLASE"/>
    <property type="match status" value="1"/>
</dbReference>
<dbReference type="NCBIfam" id="NF005819">
    <property type="entry name" value="PRK07695.1"/>
    <property type="match status" value="1"/>
</dbReference>
<comment type="catalytic activity">
    <reaction evidence="7 9">
        <text>2-(2-carboxy-4-methylthiazol-5-yl)ethyl phosphate + 4-amino-2-methyl-5-(diphosphooxymethyl)pyrimidine + 2 H(+) = thiamine phosphate + CO2 + diphosphate</text>
        <dbReference type="Rhea" id="RHEA:47848"/>
        <dbReference type="ChEBI" id="CHEBI:15378"/>
        <dbReference type="ChEBI" id="CHEBI:16526"/>
        <dbReference type="ChEBI" id="CHEBI:33019"/>
        <dbReference type="ChEBI" id="CHEBI:37575"/>
        <dbReference type="ChEBI" id="CHEBI:57841"/>
        <dbReference type="ChEBI" id="CHEBI:62890"/>
        <dbReference type="EC" id="2.5.1.3"/>
    </reaction>
</comment>
<proteinExistence type="inferred from homology"/>
<keyword evidence="12" id="KW-1185">Reference proteome</keyword>
<dbReference type="EC" id="2.5.1.3" evidence="9"/>
<dbReference type="Gene3D" id="3.20.20.70">
    <property type="entry name" value="Aldolase class I"/>
    <property type="match status" value="1"/>
</dbReference>
<evidence type="ECO:0000313" key="12">
    <source>
        <dbReference type="Proteomes" id="UP000188603"/>
    </source>
</evidence>
<evidence type="ECO:0000259" key="10">
    <source>
        <dbReference type="Pfam" id="PF02581"/>
    </source>
</evidence>
<dbReference type="KEGG" id="ntr:B0W44_17370"/>
<dbReference type="GO" id="GO:0000287">
    <property type="term" value="F:magnesium ion binding"/>
    <property type="evidence" value="ECO:0007669"/>
    <property type="project" value="UniProtKB-UniRule"/>
</dbReference>
<feature type="binding site" evidence="9">
    <location>
        <position position="71"/>
    </location>
    <ligand>
        <name>Mg(2+)</name>
        <dbReference type="ChEBI" id="CHEBI:18420"/>
    </ligand>
</feature>
<evidence type="ECO:0000256" key="9">
    <source>
        <dbReference type="HAMAP-Rule" id="MF_00097"/>
    </source>
</evidence>
<evidence type="ECO:0000256" key="2">
    <source>
        <dbReference type="ARBA" id="ARBA00022679"/>
    </source>
</evidence>
<evidence type="ECO:0000256" key="7">
    <source>
        <dbReference type="ARBA" id="ARBA00047851"/>
    </source>
</evidence>
<sequence length="214" mass="23231">MNLKQAKHVELHAVTDGSQTVEELSEILLLIQRDVDFIHIREKNKQPKKIVQLIQALVDSGVPREKLVVNDRVDIALLLGLHNVHLPSAGIPVERLKEKFPELKAGVSVHTLEDALQAEQKGADYVMFGHIFTTRSKPGLSPRGLDALRAVAHTVKRPVVAIGGIHPHNAKDVVEAGAAGIAVMSALFSAENPQKAARSFHFVHKGGGHGTRPV</sequence>
<comment type="pathway">
    <text evidence="1 9">Cofactor biosynthesis; thiamine diphosphate biosynthesis; thiamine phosphate from 4-amino-2-methyl-5-diphosphomethylpyrimidine and 4-methyl-5-(2-phosphoethyl)-thiazole: step 1/1.</text>
</comment>
<evidence type="ECO:0000256" key="1">
    <source>
        <dbReference type="ARBA" id="ARBA00005165"/>
    </source>
</evidence>
<dbReference type="GO" id="GO:0009229">
    <property type="term" value="P:thiamine diphosphate biosynthetic process"/>
    <property type="evidence" value="ECO:0007669"/>
    <property type="project" value="UniProtKB-UniRule"/>
</dbReference>
<comment type="cofactor">
    <cofactor evidence="9">
        <name>Mg(2+)</name>
        <dbReference type="ChEBI" id="CHEBI:18420"/>
    </cofactor>
    <text evidence="9">Binds 1 Mg(2+) ion per subunit.</text>
</comment>
<dbReference type="PANTHER" id="PTHR20857:SF22">
    <property type="entry name" value="THIAZOLE TAUTOMERASE"/>
    <property type="match status" value="1"/>
</dbReference>
<evidence type="ECO:0000256" key="8">
    <source>
        <dbReference type="ARBA" id="ARBA00047883"/>
    </source>
</evidence>
<evidence type="ECO:0000256" key="4">
    <source>
        <dbReference type="ARBA" id="ARBA00022842"/>
    </source>
</evidence>
<dbReference type="InterPro" id="IPR036206">
    <property type="entry name" value="ThiamineP_synth_sf"/>
</dbReference>
<dbReference type="InterPro" id="IPR022998">
    <property type="entry name" value="ThiamineP_synth_TenI"/>
</dbReference>
<name>A0A1U9KB29_9BACL</name>
<dbReference type="GO" id="GO:0009228">
    <property type="term" value="P:thiamine biosynthetic process"/>
    <property type="evidence" value="ECO:0007669"/>
    <property type="project" value="UniProtKB-KW"/>
</dbReference>
<comment type="catalytic activity">
    <reaction evidence="6 9">
        <text>4-methyl-5-(2-phosphooxyethyl)-thiazole + 4-amino-2-methyl-5-(diphosphooxymethyl)pyrimidine + H(+) = thiamine phosphate + diphosphate</text>
        <dbReference type="Rhea" id="RHEA:22328"/>
        <dbReference type="ChEBI" id="CHEBI:15378"/>
        <dbReference type="ChEBI" id="CHEBI:33019"/>
        <dbReference type="ChEBI" id="CHEBI:37575"/>
        <dbReference type="ChEBI" id="CHEBI:57841"/>
        <dbReference type="ChEBI" id="CHEBI:58296"/>
        <dbReference type="EC" id="2.5.1.3"/>
    </reaction>
</comment>
<evidence type="ECO:0000313" key="11">
    <source>
        <dbReference type="EMBL" id="AQS57248.1"/>
    </source>
</evidence>
<keyword evidence="2 9" id="KW-0808">Transferase</keyword>
<evidence type="ECO:0000256" key="6">
    <source>
        <dbReference type="ARBA" id="ARBA00047334"/>
    </source>
</evidence>
<keyword evidence="5 9" id="KW-0784">Thiamine biosynthesis</keyword>
<dbReference type="Pfam" id="PF02581">
    <property type="entry name" value="TMP-TENI"/>
    <property type="match status" value="1"/>
</dbReference>
<dbReference type="STRING" id="1471761.B0W44_17370"/>